<comment type="cofactor">
    <cofactor evidence="2">
        <name>Zn(2+)</name>
        <dbReference type="ChEBI" id="CHEBI:29105"/>
    </cofactor>
</comment>
<evidence type="ECO:0000259" key="15">
    <source>
        <dbReference type="Pfam" id="PF00675"/>
    </source>
</evidence>
<evidence type="ECO:0000259" key="16">
    <source>
        <dbReference type="Pfam" id="PF05193"/>
    </source>
</evidence>
<evidence type="ECO:0000313" key="17">
    <source>
        <dbReference type="EMBL" id="KAG8459747.1"/>
    </source>
</evidence>
<keyword evidence="18" id="KW-1185">Reference proteome</keyword>
<sequence>MLQQARTIARRSARGFSSLGMQAPTCVTTLPNGLRVATETMPGKSATVGVWVDTGSRFESDQNNGVAHFLEHLIFKGTQRRSQFELEVEVENMGAHLNAYTSREQTVYYAKAFASDVAKSTELLSDLLSGSKLSPDAVERERDVILREMEEVEGQLEEVVFDRLHEVAFRGTPLARTILGPKAVIQSITADTIREYVQSHYTADRMVFVAAGGVTHEQAVGLAQSHFGAFRPQPKTPPYEWEPSIFTGAEVRVHDDSMAGGAHLAIAFEGLPWNDPDIYALQMLGALLGSFDAKAARGAGVHSASKLVHDLARDDLAASMVPFCTCYTDTGLFGVYAVASEKNDLDDLSLVLLEEMVRLCFSVSDDDCLRAATGLKANLAMALDGTSHVAEDIGRQLITYGRRISLAEAFHRIDDVTPDDLMRVANRIIWDQEIAVAALGQVKYLPDYNKLRGRTWWNIY</sequence>
<dbReference type="InterPro" id="IPR050361">
    <property type="entry name" value="MPP/UQCRC_Complex"/>
</dbReference>
<comment type="caution">
    <text evidence="17">The sequence shown here is derived from an EMBL/GenBank/DDBJ whole genome shotgun (WGS) entry which is preliminary data.</text>
</comment>
<feature type="domain" description="Peptidase M16 N-terminal" evidence="15">
    <location>
        <begin position="35"/>
        <end position="182"/>
    </location>
</feature>
<accession>A0A8J5XAI4</accession>
<evidence type="ECO:0000256" key="3">
    <source>
        <dbReference type="ARBA" id="ARBA00004173"/>
    </source>
</evidence>
<dbReference type="GO" id="GO:0046872">
    <property type="term" value="F:metal ion binding"/>
    <property type="evidence" value="ECO:0007669"/>
    <property type="project" value="UniProtKB-KW"/>
</dbReference>
<protein>
    <recommendedName>
        <fullName evidence="5">mitochondrial processing peptidase</fullName>
        <ecNumber evidence="5">3.4.24.64</ecNumber>
    </recommendedName>
    <alternativeName>
        <fullName evidence="13">Beta-MPP</fullName>
    </alternativeName>
</protein>
<comment type="catalytic activity">
    <reaction evidence="1">
        <text>Release of N-terminal transit peptides from precursor proteins imported into the mitochondrion, typically with Arg in position P2.</text>
        <dbReference type="EC" id="3.4.24.64"/>
    </reaction>
</comment>
<evidence type="ECO:0000256" key="14">
    <source>
        <dbReference type="RuleBase" id="RU004447"/>
    </source>
</evidence>
<keyword evidence="9" id="KW-0862">Zinc</keyword>
<dbReference type="PANTHER" id="PTHR11851">
    <property type="entry name" value="METALLOPROTEASE"/>
    <property type="match status" value="1"/>
</dbReference>
<dbReference type="SUPFAM" id="SSF63411">
    <property type="entry name" value="LuxS/MPP-like metallohydrolase"/>
    <property type="match status" value="2"/>
</dbReference>
<evidence type="ECO:0000256" key="10">
    <source>
        <dbReference type="ARBA" id="ARBA00022946"/>
    </source>
</evidence>
<evidence type="ECO:0000313" key="18">
    <source>
        <dbReference type="Proteomes" id="UP000751190"/>
    </source>
</evidence>
<evidence type="ECO:0000256" key="9">
    <source>
        <dbReference type="ARBA" id="ARBA00022833"/>
    </source>
</evidence>
<dbReference type="InterPro" id="IPR011249">
    <property type="entry name" value="Metalloenz_LuxS/M16"/>
</dbReference>
<evidence type="ECO:0000256" key="2">
    <source>
        <dbReference type="ARBA" id="ARBA00001947"/>
    </source>
</evidence>
<evidence type="ECO:0000256" key="12">
    <source>
        <dbReference type="ARBA" id="ARBA00023128"/>
    </source>
</evidence>
<reference evidence="17" key="1">
    <citation type="submission" date="2021-05" db="EMBL/GenBank/DDBJ databases">
        <title>The genome of the haptophyte Pavlova lutheri (Diacronema luteri, Pavlovales) - a model for lipid biosynthesis in eukaryotic algae.</title>
        <authorList>
            <person name="Hulatt C.J."/>
            <person name="Posewitz M.C."/>
        </authorList>
    </citation>
    <scope>NUCLEOTIDE SEQUENCE</scope>
    <source>
        <strain evidence="17">NIVA-4/92</strain>
    </source>
</reference>
<gene>
    <name evidence="17" type="ORF">KFE25_003199</name>
</gene>
<evidence type="ECO:0000256" key="5">
    <source>
        <dbReference type="ARBA" id="ARBA00012299"/>
    </source>
</evidence>
<dbReference type="Gene3D" id="3.30.830.10">
    <property type="entry name" value="Metalloenzyme, LuxS/M16 peptidase-like"/>
    <property type="match status" value="2"/>
</dbReference>
<keyword evidence="10" id="KW-0809">Transit peptide</keyword>
<dbReference type="PANTHER" id="PTHR11851:SF149">
    <property type="entry name" value="GH01077P"/>
    <property type="match status" value="1"/>
</dbReference>
<dbReference type="FunFam" id="3.30.830.10:FF:000002">
    <property type="entry name" value="Mitochondrial-processing peptidase subunit beta"/>
    <property type="match status" value="1"/>
</dbReference>
<feature type="domain" description="Peptidase M16 C-terminal" evidence="16">
    <location>
        <begin position="187"/>
        <end position="373"/>
    </location>
</feature>
<dbReference type="Pfam" id="PF00675">
    <property type="entry name" value="Peptidase_M16"/>
    <property type="match status" value="1"/>
</dbReference>
<dbReference type="OMA" id="IDVVCDM"/>
<evidence type="ECO:0000256" key="7">
    <source>
        <dbReference type="ARBA" id="ARBA00022723"/>
    </source>
</evidence>
<keyword evidence="8" id="KW-0378">Hydrolase</keyword>
<evidence type="ECO:0000256" key="13">
    <source>
        <dbReference type="ARBA" id="ARBA00031018"/>
    </source>
</evidence>
<organism evidence="17 18">
    <name type="scientific">Diacronema lutheri</name>
    <name type="common">Unicellular marine alga</name>
    <name type="synonym">Monochrysis lutheri</name>
    <dbReference type="NCBI Taxonomy" id="2081491"/>
    <lineage>
        <taxon>Eukaryota</taxon>
        <taxon>Haptista</taxon>
        <taxon>Haptophyta</taxon>
        <taxon>Pavlovophyceae</taxon>
        <taxon>Pavlovales</taxon>
        <taxon>Pavlovaceae</taxon>
        <taxon>Diacronema</taxon>
    </lineage>
</organism>
<dbReference type="EC" id="3.4.24.64" evidence="5"/>
<dbReference type="GO" id="GO:0006508">
    <property type="term" value="P:proteolysis"/>
    <property type="evidence" value="ECO:0007669"/>
    <property type="project" value="UniProtKB-KW"/>
</dbReference>
<evidence type="ECO:0000256" key="11">
    <source>
        <dbReference type="ARBA" id="ARBA00023049"/>
    </source>
</evidence>
<dbReference type="InterPro" id="IPR007863">
    <property type="entry name" value="Peptidase_M16_C"/>
</dbReference>
<dbReference type="Pfam" id="PF05193">
    <property type="entry name" value="Peptidase_M16_C"/>
    <property type="match status" value="1"/>
</dbReference>
<dbReference type="Proteomes" id="UP000751190">
    <property type="component" value="Unassembled WGS sequence"/>
</dbReference>
<dbReference type="GO" id="GO:0004222">
    <property type="term" value="F:metalloendopeptidase activity"/>
    <property type="evidence" value="ECO:0007669"/>
    <property type="project" value="UniProtKB-EC"/>
</dbReference>
<keyword evidence="7" id="KW-0479">Metal-binding</keyword>
<dbReference type="AlphaFoldDB" id="A0A8J5XAI4"/>
<dbReference type="EMBL" id="JAGTXO010000038">
    <property type="protein sequence ID" value="KAG8459747.1"/>
    <property type="molecule type" value="Genomic_DNA"/>
</dbReference>
<evidence type="ECO:0000256" key="6">
    <source>
        <dbReference type="ARBA" id="ARBA00022670"/>
    </source>
</evidence>
<dbReference type="OrthoDB" id="10251424at2759"/>
<dbReference type="InterPro" id="IPR011765">
    <property type="entry name" value="Pept_M16_N"/>
</dbReference>
<dbReference type="PROSITE" id="PS00143">
    <property type="entry name" value="INSULINASE"/>
    <property type="match status" value="1"/>
</dbReference>
<evidence type="ECO:0000256" key="4">
    <source>
        <dbReference type="ARBA" id="ARBA00007261"/>
    </source>
</evidence>
<keyword evidence="6" id="KW-0645">Protease</keyword>
<dbReference type="InterPro" id="IPR001431">
    <property type="entry name" value="Pept_M16_Zn_BS"/>
</dbReference>
<comment type="similarity">
    <text evidence="4 14">Belongs to the peptidase M16 family.</text>
</comment>
<name>A0A8J5XAI4_DIALT</name>
<evidence type="ECO:0000256" key="8">
    <source>
        <dbReference type="ARBA" id="ARBA00022801"/>
    </source>
</evidence>
<dbReference type="FunFam" id="3.30.830.10:FF:000001">
    <property type="entry name" value="Mitochondrial-processing peptidase subunit beta, mitochondrial"/>
    <property type="match status" value="1"/>
</dbReference>
<keyword evidence="11" id="KW-0482">Metalloprotease</keyword>
<comment type="subcellular location">
    <subcellularLocation>
        <location evidence="3">Mitochondrion</location>
    </subcellularLocation>
</comment>
<evidence type="ECO:0000256" key="1">
    <source>
        <dbReference type="ARBA" id="ARBA00001098"/>
    </source>
</evidence>
<keyword evidence="12" id="KW-0496">Mitochondrion</keyword>
<proteinExistence type="inferred from homology"/>
<dbReference type="GO" id="GO:0005759">
    <property type="term" value="C:mitochondrial matrix"/>
    <property type="evidence" value="ECO:0007669"/>
    <property type="project" value="UniProtKB-ARBA"/>
</dbReference>